<dbReference type="InterPro" id="IPR036388">
    <property type="entry name" value="WH-like_DNA-bd_sf"/>
</dbReference>
<dbReference type="GO" id="GO:0006281">
    <property type="term" value="P:DNA repair"/>
    <property type="evidence" value="ECO:0007669"/>
    <property type="project" value="UniProtKB-KW"/>
</dbReference>
<evidence type="ECO:0000256" key="3">
    <source>
        <dbReference type="ARBA" id="ARBA00011918"/>
    </source>
</evidence>
<comment type="catalytic activity">
    <reaction evidence="1">
        <text>a 4-O-methyl-thymidine in DNA + L-cysteinyl-[protein] = a thymidine in DNA + S-methyl-L-cysteinyl-[protein]</text>
        <dbReference type="Rhea" id="RHEA:53428"/>
        <dbReference type="Rhea" id="RHEA-COMP:10131"/>
        <dbReference type="Rhea" id="RHEA-COMP:10132"/>
        <dbReference type="Rhea" id="RHEA-COMP:13555"/>
        <dbReference type="Rhea" id="RHEA-COMP:13556"/>
        <dbReference type="ChEBI" id="CHEBI:29950"/>
        <dbReference type="ChEBI" id="CHEBI:82612"/>
        <dbReference type="ChEBI" id="CHEBI:137386"/>
        <dbReference type="ChEBI" id="CHEBI:137387"/>
        <dbReference type="EC" id="2.1.1.63"/>
    </reaction>
</comment>
<keyword evidence="5 11" id="KW-0808">Transferase</keyword>
<dbReference type="EC" id="2.1.1.63" evidence="3"/>
<dbReference type="PROSITE" id="PS00374">
    <property type="entry name" value="MGMT"/>
    <property type="match status" value="1"/>
</dbReference>
<evidence type="ECO:0000256" key="2">
    <source>
        <dbReference type="ARBA" id="ARBA00008711"/>
    </source>
</evidence>
<protein>
    <recommendedName>
        <fullName evidence="3">methylated-DNA--[protein]-cysteine S-methyltransferase</fullName>
        <ecNumber evidence="3">2.1.1.63</ecNumber>
    </recommendedName>
</protein>
<dbReference type="GO" id="GO:0032259">
    <property type="term" value="P:methylation"/>
    <property type="evidence" value="ECO:0007669"/>
    <property type="project" value="UniProtKB-KW"/>
</dbReference>
<dbReference type="EMBL" id="AUZZ01010247">
    <property type="protein sequence ID" value="EQD30408.1"/>
    <property type="molecule type" value="Genomic_DNA"/>
</dbReference>
<evidence type="ECO:0000256" key="1">
    <source>
        <dbReference type="ARBA" id="ARBA00001286"/>
    </source>
</evidence>
<dbReference type="SUPFAM" id="SSF46767">
    <property type="entry name" value="Methylated DNA-protein cysteine methyltransferase, C-terminal domain"/>
    <property type="match status" value="1"/>
</dbReference>
<evidence type="ECO:0000256" key="7">
    <source>
        <dbReference type="ARBA" id="ARBA00023204"/>
    </source>
</evidence>
<evidence type="ECO:0000256" key="8">
    <source>
        <dbReference type="ARBA" id="ARBA00049348"/>
    </source>
</evidence>
<dbReference type="InterPro" id="IPR001497">
    <property type="entry name" value="MethylDNA_cys_MeTrfase_AS"/>
</dbReference>
<dbReference type="NCBIfam" id="TIGR00589">
    <property type="entry name" value="ogt"/>
    <property type="match status" value="1"/>
</dbReference>
<reference evidence="11" key="1">
    <citation type="submission" date="2013-08" db="EMBL/GenBank/DDBJ databases">
        <authorList>
            <person name="Mendez C."/>
            <person name="Richter M."/>
            <person name="Ferrer M."/>
            <person name="Sanchez J."/>
        </authorList>
    </citation>
    <scope>NUCLEOTIDE SEQUENCE</scope>
</reference>
<evidence type="ECO:0000256" key="6">
    <source>
        <dbReference type="ARBA" id="ARBA00022763"/>
    </source>
</evidence>
<dbReference type="CDD" id="cd06445">
    <property type="entry name" value="ATase"/>
    <property type="match status" value="1"/>
</dbReference>
<feature type="domain" description="Methylated-DNA-[protein]-cysteine S-methyltransferase DNA binding" evidence="10">
    <location>
        <begin position="6"/>
        <end position="85"/>
    </location>
</feature>
<gene>
    <name evidence="11" type="ORF">B2A_14126</name>
</gene>
<proteinExistence type="inferred from homology"/>
<comment type="caution">
    <text evidence="11">The sequence shown here is derived from an EMBL/GenBank/DDBJ whole genome shotgun (WGS) entry which is preliminary data.</text>
</comment>
<dbReference type="PANTHER" id="PTHR10815">
    <property type="entry name" value="METHYLATED-DNA--PROTEIN-CYSTEINE METHYLTRANSFERASE"/>
    <property type="match status" value="1"/>
</dbReference>
<evidence type="ECO:0000313" key="11">
    <source>
        <dbReference type="EMBL" id="EQD30408.1"/>
    </source>
</evidence>
<keyword evidence="7" id="KW-0234">DNA repair</keyword>
<dbReference type="FunFam" id="1.10.10.10:FF:000214">
    <property type="entry name" value="Methylated-DNA--protein-cysteine methyltransferase"/>
    <property type="match status" value="1"/>
</dbReference>
<feature type="region of interest" description="Disordered" evidence="9">
    <location>
        <begin position="89"/>
        <end position="126"/>
    </location>
</feature>
<reference evidence="11" key="2">
    <citation type="journal article" date="2014" name="ISME J.">
        <title>Microbial stratification in low pH oxic and suboxic macroscopic growths along an acid mine drainage.</title>
        <authorList>
            <person name="Mendez-Garcia C."/>
            <person name="Mesa V."/>
            <person name="Sprenger R.R."/>
            <person name="Richter M."/>
            <person name="Diez M.S."/>
            <person name="Solano J."/>
            <person name="Bargiela R."/>
            <person name="Golyshina O.V."/>
            <person name="Manteca A."/>
            <person name="Ramos J.L."/>
            <person name="Gallego J.R."/>
            <person name="Llorente I."/>
            <person name="Martins Dos Santos V.A."/>
            <person name="Jensen O.N."/>
            <person name="Pelaez A.I."/>
            <person name="Sanchez J."/>
            <person name="Ferrer M."/>
        </authorList>
    </citation>
    <scope>NUCLEOTIDE SEQUENCE</scope>
</reference>
<dbReference type="InterPro" id="IPR014048">
    <property type="entry name" value="MethylDNA_cys_MeTrfase_DNA-bd"/>
</dbReference>
<dbReference type="AlphaFoldDB" id="T0YBB2"/>
<dbReference type="PANTHER" id="PTHR10815:SF5">
    <property type="entry name" value="METHYLATED-DNA--PROTEIN-CYSTEINE METHYLTRANSFERASE"/>
    <property type="match status" value="1"/>
</dbReference>
<dbReference type="Pfam" id="PF01035">
    <property type="entry name" value="DNA_binding_1"/>
    <property type="match status" value="1"/>
</dbReference>
<feature type="non-terminal residue" evidence="11">
    <location>
        <position position="1"/>
    </location>
</feature>
<comment type="similarity">
    <text evidence="2">Belongs to the MGMT family.</text>
</comment>
<evidence type="ECO:0000256" key="5">
    <source>
        <dbReference type="ARBA" id="ARBA00022679"/>
    </source>
</evidence>
<comment type="catalytic activity">
    <reaction evidence="8">
        <text>a 6-O-methyl-2'-deoxyguanosine in DNA + L-cysteinyl-[protein] = S-methyl-L-cysteinyl-[protein] + a 2'-deoxyguanosine in DNA</text>
        <dbReference type="Rhea" id="RHEA:24000"/>
        <dbReference type="Rhea" id="RHEA-COMP:10131"/>
        <dbReference type="Rhea" id="RHEA-COMP:10132"/>
        <dbReference type="Rhea" id="RHEA-COMP:11367"/>
        <dbReference type="Rhea" id="RHEA-COMP:11368"/>
        <dbReference type="ChEBI" id="CHEBI:29950"/>
        <dbReference type="ChEBI" id="CHEBI:82612"/>
        <dbReference type="ChEBI" id="CHEBI:85445"/>
        <dbReference type="ChEBI" id="CHEBI:85448"/>
        <dbReference type="EC" id="2.1.1.63"/>
    </reaction>
</comment>
<dbReference type="InterPro" id="IPR036217">
    <property type="entry name" value="MethylDNA_cys_MeTrfase_DNAb"/>
</dbReference>
<dbReference type="GO" id="GO:0003908">
    <property type="term" value="F:methylated-DNA-[protein]-cysteine S-methyltransferase activity"/>
    <property type="evidence" value="ECO:0007669"/>
    <property type="project" value="UniProtKB-EC"/>
</dbReference>
<organism evidence="11">
    <name type="scientific">mine drainage metagenome</name>
    <dbReference type="NCBI Taxonomy" id="410659"/>
    <lineage>
        <taxon>unclassified sequences</taxon>
        <taxon>metagenomes</taxon>
        <taxon>ecological metagenomes</taxon>
    </lineage>
</organism>
<evidence type="ECO:0000259" key="10">
    <source>
        <dbReference type="Pfam" id="PF01035"/>
    </source>
</evidence>
<name>T0YBB2_9ZZZZ</name>
<keyword evidence="4 11" id="KW-0489">Methyltransferase</keyword>
<dbReference type="Gene3D" id="1.10.10.10">
    <property type="entry name" value="Winged helix-like DNA-binding domain superfamily/Winged helix DNA-binding domain"/>
    <property type="match status" value="1"/>
</dbReference>
<keyword evidence="6" id="KW-0227">DNA damage</keyword>
<sequence>VSSSTFDQKVWACLGEVPIGSTITYGELARRAGYPGSARAVGGSMHRNPLPIVIPCHRVVGQDGSVTGYGLGRWRKRWLLEREGAWPLRARSAEGPKGGPSQRTLDESAGRRRRSRPVRHGAAPAN</sequence>
<accession>T0YBB2</accession>
<evidence type="ECO:0000256" key="4">
    <source>
        <dbReference type="ARBA" id="ARBA00022603"/>
    </source>
</evidence>
<evidence type="ECO:0000256" key="9">
    <source>
        <dbReference type="SAM" id="MobiDB-lite"/>
    </source>
</evidence>